<keyword evidence="2" id="KW-1185">Reference proteome</keyword>
<sequence length="88" mass="8951">MVRLSSAYALKASTTSAPRAIACLVRPAVAGSAGEPMVRASAATRLPIMGATLGSRCWMPGEHGVKLAGTRGGTRCSRAVQGVVILGR</sequence>
<comment type="caution">
    <text evidence="1">The sequence shown here is derived from an EMBL/GenBank/DDBJ whole genome shotgun (WGS) entry which is preliminary data.</text>
</comment>
<dbReference type="EMBL" id="BAAAZP010000003">
    <property type="protein sequence ID" value="GAA3643457.1"/>
    <property type="molecule type" value="Genomic_DNA"/>
</dbReference>
<proteinExistence type="predicted"/>
<evidence type="ECO:0000313" key="1">
    <source>
        <dbReference type="EMBL" id="GAA3643457.1"/>
    </source>
</evidence>
<evidence type="ECO:0000313" key="2">
    <source>
        <dbReference type="Proteomes" id="UP001500902"/>
    </source>
</evidence>
<organism evidence="1 2">
    <name type="scientific">Nonomuraea antimicrobica</name>
    <dbReference type="NCBI Taxonomy" id="561173"/>
    <lineage>
        <taxon>Bacteria</taxon>
        <taxon>Bacillati</taxon>
        <taxon>Actinomycetota</taxon>
        <taxon>Actinomycetes</taxon>
        <taxon>Streptosporangiales</taxon>
        <taxon>Streptosporangiaceae</taxon>
        <taxon>Nonomuraea</taxon>
    </lineage>
</organism>
<name>A0ABP7AY54_9ACTN</name>
<reference evidence="2" key="1">
    <citation type="journal article" date="2019" name="Int. J. Syst. Evol. Microbiol.">
        <title>The Global Catalogue of Microorganisms (GCM) 10K type strain sequencing project: providing services to taxonomists for standard genome sequencing and annotation.</title>
        <authorList>
            <consortium name="The Broad Institute Genomics Platform"/>
            <consortium name="The Broad Institute Genome Sequencing Center for Infectious Disease"/>
            <person name="Wu L."/>
            <person name="Ma J."/>
        </authorList>
    </citation>
    <scope>NUCLEOTIDE SEQUENCE [LARGE SCALE GENOMIC DNA]</scope>
    <source>
        <strain evidence="2">JCM 16904</strain>
    </source>
</reference>
<protein>
    <submittedName>
        <fullName evidence="1">Uncharacterized protein</fullName>
    </submittedName>
</protein>
<accession>A0ABP7AY54</accession>
<dbReference type="Proteomes" id="UP001500902">
    <property type="component" value="Unassembled WGS sequence"/>
</dbReference>
<gene>
    <name evidence="1" type="ORF">GCM10022224_002300</name>
</gene>